<gene>
    <name evidence="2" type="ORF">HC175_22755</name>
</gene>
<feature type="region of interest" description="Disordered" evidence="1">
    <location>
        <begin position="1"/>
        <end position="49"/>
    </location>
</feature>
<dbReference type="Proteomes" id="UP000703674">
    <property type="component" value="Unassembled WGS sequence"/>
</dbReference>
<feature type="compositionally biased region" description="Basic and acidic residues" evidence="1">
    <location>
        <begin position="30"/>
        <end position="49"/>
    </location>
</feature>
<dbReference type="EMBL" id="JAAVJR010001487">
    <property type="protein sequence ID" value="NJW55739.1"/>
    <property type="molecule type" value="Genomic_DNA"/>
</dbReference>
<feature type="compositionally biased region" description="Basic and acidic residues" evidence="1">
    <location>
        <begin position="1"/>
        <end position="16"/>
    </location>
</feature>
<evidence type="ECO:0000313" key="3">
    <source>
        <dbReference type="Proteomes" id="UP000703674"/>
    </source>
</evidence>
<reference evidence="2 3" key="1">
    <citation type="submission" date="2020-03" db="EMBL/GenBank/DDBJ databases">
        <title>Salinimicrobium sp. nov, isolated from SCS.</title>
        <authorList>
            <person name="Cao W.R."/>
        </authorList>
    </citation>
    <scope>NUCLEOTIDE SEQUENCE [LARGE SCALE GENOMIC DNA]</scope>
    <source>
        <strain evidence="3">J15B91</strain>
    </source>
</reference>
<sequence>MKEDKKKMQDPQEKEVQPPFDDQEPQDVPGTEKKMQPKVDHGEESYKGS</sequence>
<organism evidence="2 3">
    <name type="scientific">Salinimicrobium oceani</name>
    <dbReference type="NCBI Taxonomy" id="2722702"/>
    <lineage>
        <taxon>Bacteria</taxon>
        <taxon>Pseudomonadati</taxon>
        <taxon>Bacteroidota</taxon>
        <taxon>Flavobacteriia</taxon>
        <taxon>Flavobacteriales</taxon>
        <taxon>Flavobacteriaceae</taxon>
        <taxon>Salinimicrobium</taxon>
    </lineage>
</organism>
<evidence type="ECO:0000256" key="1">
    <source>
        <dbReference type="SAM" id="MobiDB-lite"/>
    </source>
</evidence>
<comment type="caution">
    <text evidence="2">The sequence shown here is derived from an EMBL/GenBank/DDBJ whole genome shotgun (WGS) entry which is preliminary data.</text>
</comment>
<protein>
    <submittedName>
        <fullName evidence="2">NAD(P)-dependent oxidoreductase</fullName>
    </submittedName>
</protein>
<proteinExistence type="predicted"/>
<feature type="non-terminal residue" evidence="2">
    <location>
        <position position="49"/>
    </location>
</feature>
<evidence type="ECO:0000313" key="2">
    <source>
        <dbReference type="EMBL" id="NJW55739.1"/>
    </source>
</evidence>
<keyword evidence="3" id="KW-1185">Reference proteome</keyword>
<accession>A0ABX1D7T7</accession>
<name>A0ABX1D7T7_9FLAO</name>